<evidence type="ECO:0000313" key="2">
    <source>
        <dbReference type="EMBL" id="EGW02356.1"/>
    </source>
</evidence>
<proteinExistence type="predicted"/>
<dbReference type="EMBL" id="JH000298">
    <property type="protein sequence ID" value="EGW02356.1"/>
    <property type="molecule type" value="Genomic_DNA"/>
</dbReference>
<gene>
    <name evidence="2" type="ORF">I79_008604</name>
</gene>
<reference evidence="3" key="1">
    <citation type="journal article" date="2011" name="Nat. Biotechnol.">
        <title>The genomic sequence of the Chinese hamster ovary (CHO)-K1 cell line.</title>
        <authorList>
            <person name="Xu X."/>
            <person name="Nagarajan H."/>
            <person name="Lewis N.E."/>
            <person name="Pan S."/>
            <person name="Cai Z."/>
            <person name="Liu X."/>
            <person name="Chen W."/>
            <person name="Xie M."/>
            <person name="Wang W."/>
            <person name="Hammond S."/>
            <person name="Andersen M.R."/>
            <person name="Neff N."/>
            <person name="Passarelli B."/>
            <person name="Koh W."/>
            <person name="Fan H.C."/>
            <person name="Wang J."/>
            <person name="Gui Y."/>
            <person name="Lee K.H."/>
            <person name="Betenbaugh M.J."/>
            <person name="Quake S.R."/>
            <person name="Famili I."/>
            <person name="Palsson B.O."/>
            <person name="Wang J."/>
        </authorList>
    </citation>
    <scope>NUCLEOTIDE SEQUENCE [LARGE SCALE GENOMIC DNA]</scope>
    <source>
        <strain evidence="3">CHO K1 cell line</strain>
    </source>
</reference>
<sequence length="64" mass="7110">MVSKGTVKPQQTRVDSEAPPFSGGKAGKKKPHTSLHSHQLTALTNTIFTLKPWYFKRISKFTAP</sequence>
<feature type="compositionally biased region" description="Basic residues" evidence="1">
    <location>
        <begin position="26"/>
        <end position="35"/>
    </location>
</feature>
<feature type="region of interest" description="Disordered" evidence="1">
    <location>
        <begin position="1"/>
        <end position="37"/>
    </location>
</feature>
<dbReference type="AlphaFoldDB" id="G3HDL9"/>
<organism evidence="2 3">
    <name type="scientific">Cricetulus griseus</name>
    <name type="common">Chinese hamster</name>
    <name type="synonym">Cricetulus barabensis griseus</name>
    <dbReference type="NCBI Taxonomy" id="10029"/>
    <lineage>
        <taxon>Eukaryota</taxon>
        <taxon>Metazoa</taxon>
        <taxon>Chordata</taxon>
        <taxon>Craniata</taxon>
        <taxon>Vertebrata</taxon>
        <taxon>Euteleostomi</taxon>
        <taxon>Mammalia</taxon>
        <taxon>Eutheria</taxon>
        <taxon>Euarchontoglires</taxon>
        <taxon>Glires</taxon>
        <taxon>Rodentia</taxon>
        <taxon>Myomorpha</taxon>
        <taxon>Muroidea</taxon>
        <taxon>Cricetidae</taxon>
        <taxon>Cricetinae</taxon>
        <taxon>Cricetulus</taxon>
    </lineage>
</organism>
<name>G3HDL9_CRIGR</name>
<evidence type="ECO:0000313" key="3">
    <source>
        <dbReference type="Proteomes" id="UP000001075"/>
    </source>
</evidence>
<protein>
    <submittedName>
        <fullName evidence="2">Uncharacterized protein</fullName>
    </submittedName>
</protein>
<accession>G3HDL9</accession>
<dbReference type="InParanoid" id="G3HDL9"/>
<dbReference type="Proteomes" id="UP000001075">
    <property type="component" value="Unassembled WGS sequence"/>
</dbReference>
<evidence type="ECO:0000256" key="1">
    <source>
        <dbReference type="SAM" id="MobiDB-lite"/>
    </source>
</evidence>